<reference evidence="2" key="1">
    <citation type="journal article" date="2021" name="Nat. Commun.">
        <title>Genetic determinants of endophytism in the Arabidopsis root mycobiome.</title>
        <authorList>
            <person name="Mesny F."/>
            <person name="Miyauchi S."/>
            <person name="Thiergart T."/>
            <person name="Pickel B."/>
            <person name="Atanasova L."/>
            <person name="Karlsson M."/>
            <person name="Huettel B."/>
            <person name="Barry K.W."/>
            <person name="Haridas S."/>
            <person name="Chen C."/>
            <person name="Bauer D."/>
            <person name="Andreopoulos W."/>
            <person name="Pangilinan J."/>
            <person name="LaButti K."/>
            <person name="Riley R."/>
            <person name="Lipzen A."/>
            <person name="Clum A."/>
            <person name="Drula E."/>
            <person name="Henrissat B."/>
            <person name="Kohler A."/>
            <person name="Grigoriev I.V."/>
            <person name="Martin F.M."/>
            <person name="Hacquard S."/>
        </authorList>
    </citation>
    <scope>NUCLEOTIDE SEQUENCE</scope>
    <source>
        <strain evidence="2">MPI-CAGE-AT-0147</strain>
    </source>
</reference>
<comment type="caution">
    <text evidence="2">The sequence shown here is derived from an EMBL/GenBank/DDBJ whole genome shotgun (WGS) entry which is preliminary data.</text>
</comment>
<evidence type="ECO:0000313" key="3">
    <source>
        <dbReference type="Proteomes" id="UP000738349"/>
    </source>
</evidence>
<dbReference type="OrthoDB" id="5429923at2759"/>
<protein>
    <submittedName>
        <fullName evidence="2">Uncharacterized protein</fullName>
    </submittedName>
</protein>
<gene>
    <name evidence="2" type="ORF">EDB81DRAFT_889524</name>
</gene>
<proteinExistence type="predicted"/>
<name>A0A9P9DUT5_9HYPO</name>
<feature type="region of interest" description="Disordered" evidence="1">
    <location>
        <begin position="66"/>
        <end position="86"/>
    </location>
</feature>
<dbReference type="Proteomes" id="UP000738349">
    <property type="component" value="Unassembled WGS sequence"/>
</dbReference>
<dbReference type="EMBL" id="JAGMUV010000020">
    <property type="protein sequence ID" value="KAH7125788.1"/>
    <property type="molecule type" value="Genomic_DNA"/>
</dbReference>
<organism evidence="2 3">
    <name type="scientific">Dactylonectria macrodidyma</name>
    <dbReference type="NCBI Taxonomy" id="307937"/>
    <lineage>
        <taxon>Eukaryota</taxon>
        <taxon>Fungi</taxon>
        <taxon>Dikarya</taxon>
        <taxon>Ascomycota</taxon>
        <taxon>Pezizomycotina</taxon>
        <taxon>Sordariomycetes</taxon>
        <taxon>Hypocreomycetidae</taxon>
        <taxon>Hypocreales</taxon>
        <taxon>Nectriaceae</taxon>
        <taxon>Dactylonectria</taxon>
    </lineage>
</organism>
<dbReference type="AlphaFoldDB" id="A0A9P9DUT5"/>
<evidence type="ECO:0000256" key="1">
    <source>
        <dbReference type="SAM" id="MobiDB-lite"/>
    </source>
</evidence>
<keyword evidence="3" id="KW-1185">Reference proteome</keyword>
<evidence type="ECO:0000313" key="2">
    <source>
        <dbReference type="EMBL" id="KAH7125788.1"/>
    </source>
</evidence>
<sequence>MAMAMGALFLVNKIHNIPDLDTVHDALQMVRTKSKIAAESTMQALNDIKAELLKQAANTGRQALEGIREGHGTQNETKKGKKNNPALGRTYSDDLLRFITQIYAVLMTREIRGTYVYACDSGLQEYLKGLIPFHS</sequence>
<accession>A0A9P9DUT5</accession>